<reference evidence="5" key="1">
    <citation type="submission" date="2019-08" db="EMBL/GenBank/DDBJ databases">
        <title>Limnoglobus roseus gen. nov., sp. nov., a novel freshwater planctomycete with a giant genome from the family Gemmataceae.</title>
        <authorList>
            <person name="Kulichevskaya I.S."/>
            <person name="Naumoff D.G."/>
            <person name="Miroshnikov K."/>
            <person name="Ivanova A."/>
            <person name="Philippov D.A."/>
            <person name="Hakobyan A."/>
            <person name="Rijpstra I.C."/>
            <person name="Sinninghe Damste J.S."/>
            <person name="Liesack W."/>
            <person name="Dedysh S.N."/>
        </authorList>
    </citation>
    <scope>NUCLEOTIDE SEQUENCE [LARGE SCALE GENOMIC DNA]</scope>
    <source>
        <strain evidence="5">PX52</strain>
    </source>
</reference>
<dbReference type="PANTHER" id="PTHR46637:SF1">
    <property type="entry name" value="BLL5188 PROTEIN"/>
    <property type="match status" value="1"/>
</dbReference>
<dbReference type="Pfam" id="PF05598">
    <property type="entry name" value="DUF772"/>
    <property type="match status" value="1"/>
</dbReference>
<feature type="region of interest" description="Disordered" evidence="1">
    <location>
        <begin position="429"/>
        <end position="458"/>
    </location>
</feature>
<dbReference type="AlphaFoldDB" id="A0A5C1AEJ6"/>
<organism evidence="4 5">
    <name type="scientific">Limnoglobus roseus</name>
    <dbReference type="NCBI Taxonomy" id="2598579"/>
    <lineage>
        <taxon>Bacteria</taxon>
        <taxon>Pseudomonadati</taxon>
        <taxon>Planctomycetota</taxon>
        <taxon>Planctomycetia</taxon>
        <taxon>Gemmatales</taxon>
        <taxon>Gemmataceae</taxon>
        <taxon>Limnoglobus</taxon>
    </lineage>
</organism>
<protein>
    <submittedName>
        <fullName evidence="4">IS5/IS1182 family transposase</fullName>
    </submittedName>
</protein>
<dbReference type="PANTHER" id="PTHR46637">
    <property type="entry name" value="TIS1421-TRANSPOSASE PROTEIN A"/>
    <property type="match status" value="1"/>
</dbReference>
<dbReference type="Proteomes" id="UP000324974">
    <property type="component" value="Chromosome"/>
</dbReference>
<evidence type="ECO:0000313" key="4">
    <source>
        <dbReference type="EMBL" id="QEL16647.1"/>
    </source>
</evidence>
<evidence type="ECO:0000259" key="2">
    <source>
        <dbReference type="Pfam" id="PF05598"/>
    </source>
</evidence>
<dbReference type="NCBIfam" id="NF033580">
    <property type="entry name" value="transpos_IS5_3"/>
    <property type="match status" value="1"/>
</dbReference>
<dbReference type="Pfam" id="PF13340">
    <property type="entry name" value="DUF4096"/>
    <property type="match status" value="1"/>
</dbReference>
<dbReference type="InterPro" id="IPR008490">
    <property type="entry name" value="Transposase_InsH_N"/>
</dbReference>
<evidence type="ECO:0000259" key="3">
    <source>
        <dbReference type="Pfam" id="PF13340"/>
    </source>
</evidence>
<dbReference type="InterPro" id="IPR025161">
    <property type="entry name" value="IS402-like_dom"/>
</dbReference>
<feature type="region of interest" description="Disordered" evidence="1">
    <location>
        <begin position="152"/>
        <end position="200"/>
    </location>
</feature>
<dbReference type="EMBL" id="CP042425">
    <property type="protein sequence ID" value="QEL16647.1"/>
    <property type="molecule type" value="Genomic_DNA"/>
</dbReference>
<sequence>MRGRPGGPWPLFHVFDVEAGIPADHPLRGVERRVDRAPAGMPAASTAASRRIGRPGVPPEGLLKALLVMARYSARRDRQLCARIDTDLLFRGFLDPQAGDDAFDATTFTRNRQRLDHHLTRAFFAAVVREALAAGPCREHFRVDGTRIERFASAKGFQPGTAAGGGTSDPGGRRPRGPAVDAHGRKRTNAPHASRTDPEARRYRKGLGEEAGVAHMGHTLATTATAGSWRFSADGTAERVAALERLDGLKDTHGLPPTPLGADEGFDSGEFFQAREGGGSSRTSHWSSRPAIRRWWRTFVRCRAWKPAPRSEGADGHRGLPAMPRRHELSDAQWALVEPHMPPPSRGRRWADHRTVVDGVLYWAATGVPWRDLPERYGPWQTVYERFRRWRDDGTWEAILRALQGTADQLRLIDGSRFGVDTTIARASRSAAGAKKRGLPPSRPTTPWAAAAAGSGRS</sequence>
<keyword evidence="5" id="KW-1185">Reference proteome</keyword>
<proteinExistence type="predicted"/>
<name>A0A5C1AEJ6_9BACT</name>
<evidence type="ECO:0000313" key="5">
    <source>
        <dbReference type="Proteomes" id="UP000324974"/>
    </source>
</evidence>
<feature type="domain" description="Transposase InsH N-terminal" evidence="2">
    <location>
        <begin position="16"/>
        <end position="114"/>
    </location>
</feature>
<gene>
    <name evidence="4" type="ORF">PX52LOC_03607</name>
</gene>
<accession>A0A5C1AEJ6</accession>
<dbReference type="KEGG" id="lrs:PX52LOC_03607"/>
<dbReference type="InterPro" id="IPR052909">
    <property type="entry name" value="Transposase_6_like"/>
</dbReference>
<feature type="domain" description="Insertion element IS402-like" evidence="3">
    <location>
        <begin position="329"/>
        <end position="399"/>
    </location>
</feature>
<evidence type="ECO:0000256" key="1">
    <source>
        <dbReference type="SAM" id="MobiDB-lite"/>
    </source>
</evidence>